<keyword evidence="6 7" id="KW-0472">Membrane</keyword>
<dbReference type="InterPro" id="IPR022764">
    <property type="entry name" value="Peptidase_S54_rhomboid_dom"/>
</dbReference>
<dbReference type="InterPro" id="IPR050925">
    <property type="entry name" value="Rhomboid_protease_S54"/>
</dbReference>
<dbReference type="GO" id="GO:0004252">
    <property type="term" value="F:serine-type endopeptidase activity"/>
    <property type="evidence" value="ECO:0007669"/>
    <property type="project" value="InterPro"/>
</dbReference>
<feature type="transmembrane region" description="Helical" evidence="7">
    <location>
        <begin position="169"/>
        <end position="189"/>
    </location>
</feature>
<keyword evidence="5 7" id="KW-1133">Transmembrane helix</keyword>
<sequence length="277" mass="29427">MRQVQGSVVCSQCGRLVGVNEEKCPFCGAWRPGLFGWATVLRRALGGRLDLFTLIVGTCATLYALALLLSAASGENILGGGLLSILSPSGPALYQLGMTGGYAWEQGWWLTLLTAMYLHGSLLHIVFNVMWIRNLGPAVTEVYGAGRAFLLFNISGAAGFLASNVMSNVPTIGASGSIFGLLAALIVYGRRRGSSVMTQQLWQWAIILGVFGFVMPGINNWAHGGGFAAGWIAAHLMSLDDDRQDSSWVMLTSLGLIVLTLAGVVLSFVRVTGILLS</sequence>
<evidence type="ECO:0000256" key="1">
    <source>
        <dbReference type="ARBA" id="ARBA00004141"/>
    </source>
</evidence>
<keyword evidence="4" id="KW-0378">Hydrolase</keyword>
<evidence type="ECO:0000256" key="5">
    <source>
        <dbReference type="ARBA" id="ARBA00022989"/>
    </source>
</evidence>
<dbReference type="PANTHER" id="PTHR43731:SF14">
    <property type="entry name" value="PRESENILIN-ASSOCIATED RHOMBOID-LIKE PROTEIN, MITOCHONDRIAL"/>
    <property type="match status" value="1"/>
</dbReference>
<evidence type="ECO:0000256" key="2">
    <source>
        <dbReference type="ARBA" id="ARBA00009045"/>
    </source>
</evidence>
<dbReference type="GO" id="GO:0016020">
    <property type="term" value="C:membrane"/>
    <property type="evidence" value="ECO:0007669"/>
    <property type="project" value="UniProtKB-SubCell"/>
</dbReference>
<comment type="similarity">
    <text evidence="2">Belongs to the peptidase S54 family.</text>
</comment>
<proteinExistence type="inferred from homology"/>
<evidence type="ECO:0000256" key="7">
    <source>
        <dbReference type="SAM" id="Phobius"/>
    </source>
</evidence>
<feature type="transmembrane region" description="Helical" evidence="7">
    <location>
        <begin position="108"/>
        <end position="132"/>
    </location>
</feature>
<evidence type="ECO:0000259" key="8">
    <source>
        <dbReference type="Pfam" id="PF01694"/>
    </source>
</evidence>
<evidence type="ECO:0000256" key="6">
    <source>
        <dbReference type="ARBA" id="ARBA00023136"/>
    </source>
</evidence>
<dbReference type="EMBL" id="EU016668">
    <property type="protein sequence ID" value="ABZ10194.1"/>
    <property type="molecule type" value="Genomic_DNA"/>
</dbReference>
<keyword evidence="3 7" id="KW-0812">Transmembrane</keyword>
<evidence type="ECO:0000313" key="9">
    <source>
        <dbReference type="EMBL" id="ABZ10194.1"/>
    </source>
</evidence>
<dbReference type="SUPFAM" id="SSF144091">
    <property type="entry name" value="Rhomboid-like"/>
    <property type="match status" value="1"/>
</dbReference>
<feature type="transmembrane region" description="Helical" evidence="7">
    <location>
        <begin position="201"/>
        <end position="218"/>
    </location>
</feature>
<dbReference type="AlphaFoldDB" id="B3TC85"/>
<evidence type="ECO:0000256" key="3">
    <source>
        <dbReference type="ARBA" id="ARBA00022692"/>
    </source>
</evidence>
<dbReference type="InterPro" id="IPR035952">
    <property type="entry name" value="Rhomboid-like_sf"/>
</dbReference>
<gene>
    <name evidence="9" type="ORF">ALOHA_HF4000APKG10H12ctg3g9</name>
</gene>
<organism evidence="9">
    <name type="scientific">uncultured marine microorganism HF4000_APKG10H12</name>
    <dbReference type="NCBI Taxonomy" id="455560"/>
    <lineage>
        <taxon>unclassified sequences</taxon>
        <taxon>environmental samples</taxon>
    </lineage>
</organism>
<dbReference type="PANTHER" id="PTHR43731">
    <property type="entry name" value="RHOMBOID PROTEASE"/>
    <property type="match status" value="1"/>
</dbReference>
<feature type="transmembrane region" description="Helical" evidence="7">
    <location>
        <begin position="248"/>
        <end position="269"/>
    </location>
</feature>
<dbReference type="Gene3D" id="1.20.1540.10">
    <property type="entry name" value="Rhomboid-like"/>
    <property type="match status" value="1"/>
</dbReference>
<reference evidence="9" key="1">
    <citation type="journal article" date="2008" name="ISME J.">
        <title>Genomic patterns of recombination, clonal divergence and environment in marine microbial populations.</title>
        <authorList>
            <person name="Konstantinidis K.T."/>
            <person name="Delong E.F."/>
        </authorList>
    </citation>
    <scope>NUCLEOTIDE SEQUENCE</scope>
</reference>
<dbReference type="Pfam" id="PF01694">
    <property type="entry name" value="Rhomboid"/>
    <property type="match status" value="1"/>
</dbReference>
<name>B3TC85_9ZZZZ</name>
<accession>B3TC85</accession>
<protein>
    <submittedName>
        <fullName evidence="9">Putative Rhomboid family protein</fullName>
    </submittedName>
</protein>
<feature type="transmembrane region" description="Helical" evidence="7">
    <location>
        <begin position="144"/>
        <end position="163"/>
    </location>
</feature>
<comment type="subcellular location">
    <subcellularLocation>
        <location evidence="1">Membrane</location>
        <topology evidence="1">Multi-pass membrane protein</topology>
    </subcellularLocation>
</comment>
<feature type="domain" description="Peptidase S54 rhomboid" evidence="8">
    <location>
        <begin position="109"/>
        <end position="237"/>
    </location>
</feature>
<evidence type="ECO:0000256" key="4">
    <source>
        <dbReference type="ARBA" id="ARBA00022801"/>
    </source>
</evidence>
<feature type="transmembrane region" description="Helical" evidence="7">
    <location>
        <begin position="51"/>
        <end position="72"/>
    </location>
</feature>